<protein>
    <submittedName>
        <fullName evidence="7">GDSL esterase/lipase At5g14450-like</fullName>
    </submittedName>
</protein>
<dbReference type="PANTHER" id="PTHR22835">
    <property type="entry name" value="ZINC FINGER FYVE DOMAIN CONTAINING PROTEIN"/>
    <property type="match status" value="1"/>
</dbReference>
<comment type="similarity">
    <text evidence="1">Belongs to the 'GDSL' lipolytic enzyme family.</text>
</comment>
<dbReference type="CDD" id="cd01837">
    <property type="entry name" value="SGNH_plant_lipase_like"/>
    <property type="match status" value="1"/>
</dbReference>
<proteinExistence type="inferred from homology"/>
<feature type="chain" id="PRO_5027685076" evidence="5">
    <location>
        <begin position="24"/>
        <end position="385"/>
    </location>
</feature>
<dbReference type="PANTHER" id="PTHR22835:SF546">
    <property type="entry name" value="GDSL-LIKE LIPASE_ACYLHYDROLASE"/>
    <property type="match status" value="1"/>
</dbReference>
<dbReference type="KEGG" id="dzi:111299558"/>
<dbReference type="InterPro" id="IPR036514">
    <property type="entry name" value="SGNH_hydro_sf"/>
</dbReference>
<dbReference type="Proteomes" id="UP000515121">
    <property type="component" value="Unplaced"/>
</dbReference>
<dbReference type="SUPFAM" id="SSF52266">
    <property type="entry name" value="SGNH hydrolase"/>
    <property type="match status" value="1"/>
</dbReference>
<keyword evidence="6" id="KW-1185">Reference proteome</keyword>
<keyword evidence="2 5" id="KW-0732">Signal</keyword>
<evidence type="ECO:0000256" key="5">
    <source>
        <dbReference type="SAM" id="SignalP"/>
    </source>
</evidence>
<dbReference type="OrthoDB" id="1600564at2759"/>
<dbReference type="GO" id="GO:0016788">
    <property type="term" value="F:hydrolase activity, acting on ester bonds"/>
    <property type="evidence" value="ECO:0007669"/>
    <property type="project" value="InterPro"/>
</dbReference>
<dbReference type="GeneID" id="111299558"/>
<evidence type="ECO:0000256" key="3">
    <source>
        <dbReference type="ARBA" id="ARBA00022801"/>
    </source>
</evidence>
<dbReference type="Pfam" id="PF00657">
    <property type="entry name" value="Lipase_GDSL"/>
    <property type="match status" value="1"/>
</dbReference>
<evidence type="ECO:0000256" key="1">
    <source>
        <dbReference type="ARBA" id="ARBA00008668"/>
    </source>
</evidence>
<sequence>MENVKVFIIVVFSVLVFVLGVERVEVKEFPPCNFRAVYNFGDSNSDTGGGSAAFWIAGPPTGETFFGRPVGRGSDGRLIIDFIAEHLGLPYLSPYLDSIGTSFRHGANFAIGGSTIRPQNESMSLNGVPPFSLDVQVVQYDNFKGRTSYFYSQAKRKSDRTKLPRPQDFSKALYIFDIGQNDIAAGLRKKNDTDFYASVPDIVDQLAKAVQNLYEHGARAFWMHNTGPIGCLPVSLHYHDIKPEELDKQGCLKAQNDYSMEFNRKLKDRVIKLRAELPHAAVTYVDIYAAKYELIGNAKKQGFLDAADICCGFHEDDIQVYCGHKQNINGTEIYAGSCENPSNYISWDGVHYSEAANRWIANHIINGSFSDPPLPITQACHKAYS</sequence>
<evidence type="ECO:0000256" key="4">
    <source>
        <dbReference type="ARBA" id="ARBA00023180"/>
    </source>
</evidence>
<gene>
    <name evidence="7" type="primary">LOC111299558</name>
</gene>
<dbReference type="RefSeq" id="XP_022750536.1">
    <property type="nucleotide sequence ID" value="XM_022894801.1"/>
</dbReference>
<organism evidence="6 7">
    <name type="scientific">Durio zibethinus</name>
    <name type="common">Durian</name>
    <dbReference type="NCBI Taxonomy" id="66656"/>
    <lineage>
        <taxon>Eukaryota</taxon>
        <taxon>Viridiplantae</taxon>
        <taxon>Streptophyta</taxon>
        <taxon>Embryophyta</taxon>
        <taxon>Tracheophyta</taxon>
        <taxon>Spermatophyta</taxon>
        <taxon>Magnoliopsida</taxon>
        <taxon>eudicotyledons</taxon>
        <taxon>Gunneridae</taxon>
        <taxon>Pentapetalae</taxon>
        <taxon>rosids</taxon>
        <taxon>malvids</taxon>
        <taxon>Malvales</taxon>
        <taxon>Malvaceae</taxon>
        <taxon>Helicteroideae</taxon>
        <taxon>Durio</taxon>
    </lineage>
</organism>
<feature type="signal peptide" evidence="5">
    <location>
        <begin position="1"/>
        <end position="23"/>
    </location>
</feature>
<dbReference type="InterPro" id="IPR035669">
    <property type="entry name" value="SGNH_plant_lipase-like"/>
</dbReference>
<evidence type="ECO:0000256" key="2">
    <source>
        <dbReference type="ARBA" id="ARBA00022729"/>
    </source>
</evidence>
<accession>A0A6P5ZDU8</accession>
<evidence type="ECO:0000313" key="6">
    <source>
        <dbReference type="Proteomes" id="UP000515121"/>
    </source>
</evidence>
<keyword evidence="3" id="KW-0378">Hydrolase</keyword>
<dbReference type="InterPro" id="IPR001087">
    <property type="entry name" value="GDSL"/>
</dbReference>
<reference evidence="7" key="1">
    <citation type="submission" date="2025-08" db="UniProtKB">
        <authorList>
            <consortium name="RefSeq"/>
        </authorList>
    </citation>
    <scope>IDENTIFICATION</scope>
    <source>
        <tissue evidence="7">Fruit stalk</tissue>
    </source>
</reference>
<name>A0A6P5ZDU8_DURZI</name>
<dbReference type="Gene3D" id="3.40.50.1110">
    <property type="entry name" value="SGNH hydrolase"/>
    <property type="match status" value="1"/>
</dbReference>
<dbReference type="AlphaFoldDB" id="A0A6P5ZDU8"/>
<keyword evidence="4" id="KW-0325">Glycoprotein</keyword>
<evidence type="ECO:0000313" key="7">
    <source>
        <dbReference type="RefSeq" id="XP_022750536.1"/>
    </source>
</evidence>